<dbReference type="EMBL" id="CAJNNW010030278">
    <property type="protein sequence ID" value="CAE8702979.1"/>
    <property type="molecule type" value="Genomic_DNA"/>
</dbReference>
<feature type="non-terminal residue" evidence="3">
    <location>
        <position position="234"/>
    </location>
</feature>
<dbReference type="SMART" id="SM00316">
    <property type="entry name" value="S1"/>
    <property type="match status" value="1"/>
</dbReference>
<feature type="compositionally biased region" description="Basic and acidic residues" evidence="1">
    <location>
        <begin position="198"/>
        <end position="214"/>
    </location>
</feature>
<dbReference type="Gene3D" id="2.40.50.140">
    <property type="entry name" value="Nucleic acid-binding proteins"/>
    <property type="match status" value="1"/>
</dbReference>
<feature type="compositionally biased region" description="Acidic residues" evidence="1">
    <location>
        <begin position="169"/>
        <end position="179"/>
    </location>
</feature>
<name>A0A813KL33_POLGL</name>
<evidence type="ECO:0000256" key="1">
    <source>
        <dbReference type="SAM" id="MobiDB-lite"/>
    </source>
</evidence>
<accession>A0A813KL33</accession>
<comment type="caution">
    <text evidence="3">The sequence shown here is derived from an EMBL/GenBank/DDBJ whole genome shotgun (WGS) entry which is preliminary data.</text>
</comment>
<dbReference type="AlphaFoldDB" id="A0A813KL33"/>
<dbReference type="Proteomes" id="UP000626109">
    <property type="component" value="Unassembled WGS sequence"/>
</dbReference>
<dbReference type="GO" id="GO:0043489">
    <property type="term" value="P:RNA stabilization"/>
    <property type="evidence" value="ECO:0007669"/>
    <property type="project" value="TreeGrafter"/>
</dbReference>
<sequence>ASAAAYSNDASDYKRSSGARIRTSGTKLPKNNSIHHATIVCVKEFGGFVQLGKGDVYKDGFLHVSMLPAPPGVERVEIPDTIIKEGDKCWVKARDVDEQTGKYAVDMRYVHQITGKDLDPYQGKGRLPDTEWKFPGQLKNLVKALATPDEDAPAFAAPKRKFAVGSESDSSDGEALPDTEEGRKMKKKLEKQKKKLDKMRNKAEKAKQKIEKKGDKKKSKKKKKEESSSSSSGS</sequence>
<feature type="domain" description="S1 motif" evidence="2">
    <location>
        <begin position="30"/>
        <end position="108"/>
    </location>
</feature>
<evidence type="ECO:0000259" key="2">
    <source>
        <dbReference type="SMART" id="SM00316"/>
    </source>
</evidence>
<dbReference type="PANTHER" id="PTHR15838:SF1">
    <property type="entry name" value="ZINC FINGER CCHC DOMAIN-CONTAINING PROTEIN 17"/>
    <property type="match status" value="1"/>
</dbReference>
<dbReference type="InterPro" id="IPR003029">
    <property type="entry name" value="S1_domain"/>
</dbReference>
<feature type="compositionally biased region" description="Basic residues" evidence="1">
    <location>
        <begin position="184"/>
        <end position="197"/>
    </location>
</feature>
<proteinExistence type="predicted"/>
<dbReference type="GO" id="GO:0003723">
    <property type="term" value="F:RNA binding"/>
    <property type="evidence" value="ECO:0007669"/>
    <property type="project" value="TreeGrafter"/>
</dbReference>
<dbReference type="SUPFAM" id="SSF50249">
    <property type="entry name" value="Nucleic acid-binding proteins"/>
    <property type="match status" value="1"/>
</dbReference>
<protein>
    <recommendedName>
        <fullName evidence="2">S1 motif domain-containing protein</fullName>
    </recommendedName>
</protein>
<gene>
    <name evidence="3" type="ORF">PGLA2088_LOCUS32679</name>
</gene>
<evidence type="ECO:0000313" key="4">
    <source>
        <dbReference type="Proteomes" id="UP000626109"/>
    </source>
</evidence>
<dbReference type="PANTHER" id="PTHR15838">
    <property type="entry name" value="NUCLEOLAR PROTEIN OF 40 KDA"/>
    <property type="match status" value="1"/>
</dbReference>
<reference evidence="3" key="1">
    <citation type="submission" date="2021-02" db="EMBL/GenBank/DDBJ databases">
        <authorList>
            <person name="Dougan E. K."/>
            <person name="Rhodes N."/>
            <person name="Thang M."/>
            <person name="Chan C."/>
        </authorList>
    </citation>
    <scope>NUCLEOTIDE SEQUENCE</scope>
</reference>
<dbReference type="Pfam" id="PF00575">
    <property type="entry name" value="S1"/>
    <property type="match status" value="1"/>
</dbReference>
<organism evidence="3 4">
    <name type="scientific">Polarella glacialis</name>
    <name type="common">Dinoflagellate</name>
    <dbReference type="NCBI Taxonomy" id="89957"/>
    <lineage>
        <taxon>Eukaryota</taxon>
        <taxon>Sar</taxon>
        <taxon>Alveolata</taxon>
        <taxon>Dinophyceae</taxon>
        <taxon>Suessiales</taxon>
        <taxon>Suessiaceae</taxon>
        <taxon>Polarella</taxon>
    </lineage>
</organism>
<dbReference type="InterPro" id="IPR012340">
    <property type="entry name" value="NA-bd_OB-fold"/>
</dbReference>
<evidence type="ECO:0000313" key="3">
    <source>
        <dbReference type="EMBL" id="CAE8702979.1"/>
    </source>
</evidence>
<feature type="region of interest" description="Disordered" evidence="1">
    <location>
        <begin position="161"/>
        <end position="234"/>
    </location>
</feature>